<evidence type="ECO:0000313" key="9">
    <source>
        <dbReference type="RefSeq" id="XP_028250542.1"/>
    </source>
</evidence>
<feature type="compositionally biased region" description="Basic residues" evidence="4">
    <location>
        <begin position="1"/>
        <end position="12"/>
    </location>
</feature>
<dbReference type="OrthoDB" id="10070446at2759"/>
<feature type="region of interest" description="Disordered" evidence="4">
    <location>
        <begin position="230"/>
        <end position="256"/>
    </location>
</feature>
<evidence type="ECO:0000256" key="1">
    <source>
        <dbReference type="ARBA" id="ARBA00022473"/>
    </source>
</evidence>
<feature type="compositionally biased region" description="Low complexity" evidence="4">
    <location>
        <begin position="403"/>
        <end position="431"/>
    </location>
</feature>
<dbReference type="Pfam" id="PF00640">
    <property type="entry name" value="PID"/>
    <property type="match status" value="1"/>
</dbReference>
<comment type="function">
    <text evidence="3">Plays a role in the process of neurogenesis.</text>
</comment>
<feature type="region of interest" description="Disordered" evidence="4">
    <location>
        <begin position="591"/>
        <end position="658"/>
    </location>
</feature>
<dbReference type="InterPro" id="IPR016698">
    <property type="entry name" value="Numb/numb-like"/>
</dbReference>
<dbReference type="InterPro" id="IPR011993">
    <property type="entry name" value="PH-like_dom_sf"/>
</dbReference>
<keyword evidence="3" id="KW-0524">Neurogenesis</keyword>
<dbReference type="CDD" id="cd01268">
    <property type="entry name" value="PTB_Numb"/>
    <property type="match status" value="1"/>
</dbReference>
<evidence type="ECO:0000256" key="4">
    <source>
        <dbReference type="SAM" id="MobiDB-lite"/>
    </source>
</evidence>
<keyword evidence="2" id="KW-0597">Phosphoprotein</keyword>
<feature type="compositionally biased region" description="Polar residues" evidence="4">
    <location>
        <begin position="591"/>
        <end position="601"/>
    </location>
</feature>
<feature type="compositionally biased region" description="Polar residues" evidence="4">
    <location>
        <begin position="643"/>
        <end position="653"/>
    </location>
</feature>
<reference evidence="8" key="2">
    <citation type="submission" date="2025-04" db="UniProtKB">
        <authorList>
            <consortium name="RefSeq"/>
        </authorList>
    </citation>
    <scope>IDENTIFICATION</scope>
</reference>
<evidence type="ECO:0000313" key="6">
    <source>
        <dbReference type="Proteomes" id="UP000515145"/>
    </source>
</evidence>
<feature type="compositionally biased region" description="Low complexity" evidence="4">
    <location>
        <begin position="604"/>
        <end position="617"/>
    </location>
</feature>
<keyword evidence="1 3" id="KW-0217">Developmental protein</keyword>
<dbReference type="RefSeq" id="XP_028250540.1">
    <property type="nucleotide sequence ID" value="XM_028394739.1"/>
</dbReference>
<evidence type="ECO:0000259" key="5">
    <source>
        <dbReference type="PROSITE" id="PS01179"/>
    </source>
</evidence>
<dbReference type="GO" id="GO:0007399">
    <property type="term" value="P:nervous system development"/>
    <property type="evidence" value="ECO:0007669"/>
    <property type="project" value="UniProtKB-KW"/>
</dbReference>
<dbReference type="GeneID" id="114427040"/>
<dbReference type="GO" id="GO:0031410">
    <property type="term" value="C:cytoplasmic vesicle"/>
    <property type="evidence" value="ECO:0007669"/>
    <property type="project" value="TreeGrafter"/>
</dbReference>
<dbReference type="PANTHER" id="PTHR47368">
    <property type="entry name" value="NUMB"/>
    <property type="match status" value="1"/>
</dbReference>
<sequence length="664" mass="71632">MNKLRQSFRRKKDVYVPESSRPHQWQTDEEAVRSGKCSFAVKYLGHVEVEESRGMHICEDAVKRLKTDRKFFKGFFAKAGKKPMRAVLWVSADGLRVVDDKTKDLILDQTIEKVSFCAPDRNFERAFSYICRDGTTRRWICHCFMAVKDSGERLSHAVGCAFAACLERKQKREKECGVTATFDANRTTFTREGSFRVTTATEAAEREEVMRQLQDAKKETEVKVVGNSASVTNPSAHQTGGSPSPSSSPPLSVATLGPQAIPRRHAPAEALARQGSFRGFPALSQKTSPFKRQLSLRMNELPSTMQRKSDFPMKNTVPEVEGEGDSISSLCTQITSAFSGPPEDPFSSAPMPKPASSPQSPVAPVNGTTPAFSVTAAAAATVNPPVLPPALPARDTNPWAKNPAGAPASAQPGGDWSSPTPVIVVPPSSSPAMTSHRRTPSEADRWLEEVSKSVRAPQPNPILEAAAPPSQPFTAPVPIPVASVPSVPPVAFIPSLPTAVPMLPPRQPTFHAQAPASYPMSNGLPFPQPSVPVFGITPSQMVANVFGSATQPQPFPVPASTTPQHDVQAVGNVSPFIKPPECTTVNPTHLQPSNGSVTFNGADSWAAPSHIAPSSPSTQPPPQQQEDAFEAQWAALESRSRQRTTPSPTNPFSTELHKTFEIQL</sequence>
<keyword evidence="6" id="KW-1185">Reference proteome</keyword>
<name>A0A6P7H5X8_9TELE</name>
<dbReference type="PANTHER" id="PTHR47368:SF5">
    <property type="entry name" value="PROTEIN NUMB HOMOLOG"/>
    <property type="match status" value="1"/>
</dbReference>
<proteinExistence type="predicted"/>
<dbReference type="CTD" id="8650"/>
<feature type="region of interest" description="Disordered" evidence="4">
    <location>
        <begin position="337"/>
        <end position="363"/>
    </location>
</feature>
<dbReference type="SMART" id="SM00462">
    <property type="entry name" value="PTB"/>
    <property type="match status" value="1"/>
</dbReference>
<dbReference type="PIRSF" id="PIRSF017607">
    <property type="entry name" value="Numb/numb-like"/>
    <property type="match status" value="1"/>
</dbReference>
<evidence type="ECO:0000256" key="2">
    <source>
        <dbReference type="ARBA" id="ARBA00022553"/>
    </source>
</evidence>
<feature type="region of interest" description="Disordered" evidence="4">
    <location>
        <begin position="387"/>
        <end position="439"/>
    </location>
</feature>
<dbReference type="Gene3D" id="2.30.29.30">
    <property type="entry name" value="Pleckstrin-homology domain (PH domain)/Phosphotyrosine-binding domain (PTB)"/>
    <property type="match status" value="1"/>
</dbReference>
<dbReference type="InterPro" id="IPR006020">
    <property type="entry name" value="PTB/PI_dom"/>
</dbReference>
<evidence type="ECO:0000256" key="3">
    <source>
        <dbReference type="PIRNR" id="PIRNR017607"/>
    </source>
</evidence>
<dbReference type="SUPFAM" id="SSF50729">
    <property type="entry name" value="PH domain-like"/>
    <property type="match status" value="1"/>
</dbReference>
<dbReference type="FunFam" id="2.30.29.30:FF:000031">
    <property type="entry name" value="protein numb isoform X1"/>
    <property type="match status" value="1"/>
</dbReference>
<gene>
    <name evidence="7 8 9" type="primary">numb</name>
</gene>
<evidence type="ECO:0000313" key="8">
    <source>
        <dbReference type="RefSeq" id="XP_028250540.1"/>
    </source>
</evidence>
<feature type="domain" description="PID" evidence="5">
    <location>
        <begin position="37"/>
        <end position="173"/>
    </location>
</feature>
<protein>
    <submittedName>
        <fullName evidence="7 8">Protein numb homolog isoform X1</fullName>
    </submittedName>
</protein>
<dbReference type="GO" id="GO:0050769">
    <property type="term" value="P:positive regulation of neurogenesis"/>
    <property type="evidence" value="ECO:0007669"/>
    <property type="project" value="UniProtKB-UniRule"/>
</dbReference>
<dbReference type="Pfam" id="PF06311">
    <property type="entry name" value="NumbF"/>
    <property type="match status" value="1"/>
</dbReference>
<dbReference type="RefSeq" id="XP_028250542.1">
    <property type="nucleotide sequence ID" value="XM_028394741.1"/>
</dbReference>
<organism evidence="6 8">
    <name type="scientific">Parambassis ranga</name>
    <name type="common">Indian glassy fish</name>
    <dbReference type="NCBI Taxonomy" id="210632"/>
    <lineage>
        <taxon>Eukaryota</taxon>
        <taxon>Metazoa</taxon>
        <taxon>Chordata</taxon>
        <taxon>Craniata</taxon>
        <taxon>Vertebrata</taxon>
        <taxon>Euteleostomi</taxon>
        <taxon>Actinopterygii</taxon>
        <taxon>Neopterygii</taxon>
        <taxon>Teleostei</taxon>
        <taxon>Neoteleostei</taxon>
        <taxon>Acanthomorphata</taxon>
        <taxon>Ovalentaria</taxon>
        <taxon>Ambassidae</taxon>
        <taxon>Parambassis</taxon>
    </lineage>
</organism>
<feature type="compositionally biased region" description="Low complexity" evidence="4">
    <location>
        <begin position="345"/>
        <end position="363"/>
    </location>
</feature>
<dbReference type="RefSeq" id="XP_028250539.1">
    <property type="nucleotide sequence ID" value="XM_028394738.1"/>
</dbReference>
<dbReference type="InterPro" id="IPR010449">
    <property type="entry name" value="Numb_domain"/>
</dbReference>
<dbReference type="PROSITE" id="PS01179">
    <property type="entry name" value="PID"/>
    <property type="match status" value="1"/>
</dbReference>
<dbReference type="GO" id="GO:0016323">
    <property type="term" value="C:basolateral plasma membrane"/>
    <property type="evidence" value="ECO:0007669"/>
    <property type="project" value="TreeGrafter"/>
</dbReference>
<dbReference type="AlphaFoldDB" id="A0A6P7H5X8"/>
<evidence type="ECO:0000313" key="7">
    <source>
        <dbReference type="RefSeq" id="XP_028250539.1"/>
    </source>
</evidence>
<reference evidence="6" key="1">
    <citation type="submission" date="2024-06" db="UniProtKB">
        <authorList>
            <consortium name="RefSeq"/>
        </authorList>
    </citation>
    <scope>NUCLEOTIDE SEQUENCE [LARGE SCALE GENOMIC DNA]</scope>
</reference>
<feature type="region of interest" description="Disordered" evidence="4">
    <location>
        <begin position="1"/>
        <end position="22"/>
    </location>
</feature>
<feature type="compositionally biased region" description="Polar residues" evidence="4">
    <location>
        <begin position="230"/>
        <end position="241"/>
    </location>
</feature>
<accession>A0A6P7H5X8</accession>
<feature type="compositionally biased region" description="Low complexity" evidence="4">
    <location>
        <begin position="242"/>
        <end position="252"/>
    </location>
</feature>
<dbReference type="Proteomes" id="UP000515145">
    <property type="component" value="Chromosome 22"/>
</dbReference>